<protein>
    <recommendedName>
        <fullName evidence="1">non-specific serine/threonine protein kinase</fullName>
        <ecNumber evidence="1">2.7.11.1</ecNumber>
    </recommendedName>
</protein>
<keyword evidence="3" id="KW-0808">Transferase</keyword>
<feature type="compositionally biased region" description="Low complexity" evidence="9">
    <location>
        <begin position="1096"/>
        <end position="1108"/>
    </location>
</feature>
<evidence type="ECO:0000256" key="1">
    <source>
        <dbReference type="ARBA" id="ARBA00012513"/>
    </source>
</evidence>
<feature type="compositionally biased region" description="Basic and acidic residues" evidence="9">
    <location>
        <begin position="1184"/>
        <end position="1198"/>
    </location>
</feature>
<feature type="compositionally biased region" description="Low complexity" evidence="9">
    <location>
        <begin position="557"/>
        <end position="572"/>
    </location>
</feature>
<gene>
    <name evidence="11" type="ORF">I313_04937</name>
</gene>
<dbReference type="SMART" id="SM00220">
    <property type="entry name" value="S_TKc"/>
    <property type="match status" value="1"/>
</dbReference>
<feature type="compositionally biased region" description="Polar residues" evidence="9">
    <location>
        <begin position="1165"/>
        <end position="1183"/>
    </location>
</feature>
<evidence type="ECO:0000313" key="12">
    <source>
        <dbReference type="Proteomes" id="UP000053392"/>
    </source>
</evidence>
<organism evidence="11 12">
    <name type="scientific">Cryptococcus deuterogattii Ram5</name>
    <dbReference type="NCBI Taxonomy" id="1296110"/>
    <lineage>
        <taxon>Eukaryota</taxon>
        <taxon>Fungi</taxon>
        <taxon>Dikarya</taxon>
        <taxon>Basidiomycota</taxon>
        <taxon>Agaricomycotina</taxon>
        <taxon>Tremellomycetes</taxon>
        <taxon>Tremellales</taxon>
        <taxon>Cryptococcaceae</taxon>
        <taxon>Cryptococcus</taxon>
        <taxon>Cryptococcus gattii species complex</taxon>
    </lineage>
</organism>
<evidence type="ECO:0000259" key="10">
    <source>
        <dbReference type="PROSITE" id="PS50011"/>
    </source>
</evidence>
<dbReference type="GO" id="GO:0005737">
    <property type="term" value="C:cytoplasm"/>
    <property type="evidence" value="ECO:0007669"/>
    <property type="project" value="TreeGrafter"/>
</dbReference>
<dbReference type="AlphaFoldDB" id="A0A0D0UVU1"/>
<dbReference type="PROSITE" id="PS50011">
    <property type="entry name" value="PROTEIN_KINASE_DOM"/>
    <property type="match status" value="1"/>
</dbReference>
<dbReference type="Proteomes" id="UP000053392">
    <property type="component" value="Unassembled WGS sequence"/>
</dbReference>
<dbReference type="OrthoDB" id="2018507at2759"/>
<dbReference type="Pfam" id="PF00069">
    <property type="entry name" value="Pkinase"/>
    <property type="match status" value="1"/>
</dbReference>
<feature type="region of interest" description="Disordered" evidence="9">
    <location>
        <begin position="1"/>
        <end position="54"/>
    </location>
</feature>
<keyword evidence="12" id="KW-1185">Reference proteome</keyword>
<evidence type="ECO:0000256" key="5">
    <source>
        <dbReference type="ARBA" id="ARBA00022777"/>
    </source>
</evidence>
<reference evidence="11 12" key="1">
    <citation type="submission" date="2015-01" db="EMBL/GenBank/DDBJ databases">
        <title>The Genome Sequence of Cryptococcus gattii Ram5.</title>
        <authorList>
            <consortium name="The Broad Institute Genomics Platform"/>
            <person name="Cuomo C."/>
            <person name="Litvintseva A."/>
            <person name="Chen Y."/>
            <person name="Heitman J."/>
            <person name="Sun S."/>
            <person name="Springer D."/>
            <person name="Dromer F."/>
            <person name="Young S."/>
            <person name="Zeng Q."/>
            <person name="Gargeya S."/>
            <person name="Abouelleil A."/>
            <person name="Alvarado L."/>
            <person name="Chapman S.B."/>
            <person name="Gainer-Dewar J."/>
            <person name="Goldberg J."/>
            <person name="Griggs A."/>
            <person name="Gujja S."/>
            <person name="Hansen M."/>
            <person name="Howarth C."/>
            <person name="Imamovic A."/>
            <person name="Larimer J."/>
            <person name="Murphy C."/>
            <person name="Naylor J."/>
            <person name="Pearson M."/>
            <person name="Priest M."/>
            <person name="Roberts A."/>
            <person name="Saif S."/>
            <person name="Shea T."/>
            <person name="Sykes S."/>
            <person name="Wortman J."/>
            <person name="Nusbaum C."/>
            <person name="Birren B."/>
        </authorList>
    </citation>
    <scope>NUCLEOTIDE SEQUENCE [LARGE SCALE GENOMIC DNA]</scope>
    <source>
        <strain evidence="11 12">Ram5</strain>
    </source>
</reference>
<dbReference type="GO" id="GO:0004674">
    <property type="term" value="F:protein serine/threonine kinase activity"/>
    <property type="evidence" value="ECO:0007669"/>
    <property type="project" value="UniProtKB-KW"/>
</dbReference>
<feature type="region of interest" description="Disordered" evidence="9">
    <location>
        <begin position="846"/>
        <end position="1239"/>
    </location>
</feature>
<dbReference type="PANTHER" id="PTHR22967:SF57">
    <property type="entry name" value="AUXILIN, ISOFORM A-RELATED"/>
    <property type="match status" value="1"/>
</dbReference>
<feature type="compositionally biased region" description="Polar residues" evidence="9">
    <location>
        <begin position="1200"/>
        <end position="1211"/>
    </location>
</feature>
<comment type="catalytic activity">
    <reaction evidence="8">
        <text>L-seryl-[protein] + ATP = O-phospho-L-seryl-[protein] + ADP + H(+)</text>
        <dbReference type="Rhea" id="RHEA:17989"/>
        <dbReference type="Rhea" id="RHEA-COMP:9863"/>
        <dbReference type="Rhea" id="RHEA-COMP:11604"/>
        <dbReference type="ChEBI" id="CHEBI:15378"/>
        <dbReference type="ChEBI" id="CHEBI:29999"/>
        <dbReference type="ChEBI" id="CHEBI:30616"/>
        <dbReference type="ChEBI" id="CHEBI:83421"/>
        <dbReference type="ChEBI" id="CHEBI:456216"/>
        <dbReference type="EC" id="2.7.11.1"/>
    </reaction>
</comment>
<feature type="compositionally biased region" description="Basic and acidic residues" evidence="9">
    <location>
        <begin position="794"/>
        <end position="814"/>
    </location>
</feature>
<evidence type="ECO:0000256" key="3">
    <source>
        <dbReference type="ARBA" id="ARBA00022679"/>
    </source>
</evidence>
<evidence type="ECO:0000256" key="2">
    <source>
        <dbReference type="ARBA" id="ARBA00022527"/>
    </source>
</evidence>
<dbReference type="GO" id="GO:0007015">
    <property type="term" value="P:actin filament organization"/>
    <property type="evidence" value="ECO:0007669"/>
    <property type="project" value="TreeGrafter"/>
</dbReference>
<dbReference type="GO" id="GO:0005524">
    <property type="term" value="F:ATP binding"/>
    <property type="evidence" value="ECO:0007669"/>
    <property type="project" value="UniProtKB-KW"/>
</dbReference>
<dbReference type="InterPro" id="IPR011009">
    <property type="entry name" value="Kinase-like_dom_sf"/>
</dbReference>
<feature type="compositionally biased region" description="Low complexity" evidence="9">
    <location>
        <begin position="529"/>
        <end position="546"/>
    </location>
</feature>
<proteinExistence type="predicted"/>
<dbReference type="PANTHER" id="PTHR22967">
    <property type="entry name" value="SERINE/THREONINE PROTEIN KINASE"/>
    <property type="match status" value="1"/>
</dbReference>
<feature type="region of interest" description="Disordered" evidence="9">
    <location>
        <begin position="369"/>
        <end position="474"/>
    </location>
</feature>
<feature type="compositionally biased region" description="Polar residues" evidence="9">
    <location>
        <begin position="863"/>
        <end position="876"/>
    </location>
</feature>
<dbReference type="Gene3D" id="1.10.510.10">
    <property type="entry name" value="Transferase(Phosphotransferase) domain 1"/>
    <property type="match status" value="1"/>
</dbReference>
<keyword evidence="5" id="KW-0418">Kinase</keyword>
<feature type="compositionally biased region" description="Polar residues" evidence="9">
    <location>
        <begin position="700"/>
        <end position="709"/>
    </location>
</feature>
<feature type="region of interest" description="Disordered" evidence="9">
    <location>
        <begin position="529"/>
        <end position="825"/>
    </location>
</feature>
<evidence type="ECO:0000313" key="11">
    <source>
        <dbReference type="EMBL" id="KIR39336.1"/>
    </source>
</evidence>
<dbReference type="GO" id="GO:0000147">
    <property type="term" value="P:actin cortical patch assembly"/>
    <property type="evidence" value="ECO:0007669"/>
    <property type="project" value="TreeGrafter"/>
</dbReference>
<evidence type="ECO:0000256" key="7">
    <source>
        <dbReference type="ARBA" id="ARBA00047899"/>
    </source>
</evidence>
<keyword evidence="2" id="KW-0723">Serine/threonine-protein kinase</keyword>
<evidence type="ECO:0000256" key="9">
    <source>
        <dbReference type="SAM" id="MobiDB-lite"/>
    </source>
</evidence>
<feature type="compositionally biased region" description="Polar residues" evidence="9">
    <location>
        <begin position="644"/>
        <end position="656"/>
    </location>
</feature>
<feature type="domain" description="Protein kinase" evidence="10">
    <location>
        <begin position="66"/>
        <end position="367"/>
    </location>
</feature>
<evidence type="ECO:0000256" key="8">
    <source>
        <dbReference type="ARBA" id="ARBA00048679"/>
    </source>
</evidence>
<feature type="compositionally biased region" description="Low complexity" evidence="9">
    <location>
        <begin position="452"/>
        <end position="467"/>
    </location>
</feature>
<feature type="compositionally biased region" description="Basic and acidic residues" evidence="9">
    <location>
        <begin position="761"/>
        <end position="772"/>
    </location>
</feature>
<dbReference type="SUPFAM" id="SSF56112">
    <property type="entry name" value="Protein kinase-like (PK-like)"/>
    <property type="match status" value="1"/>
</dbReference>
<dbReference type="EMBL" id="KN847907">
    <property type="protein sequence ID" value="KIR39336.1"/>
    <property type="molecule type" value="Genomic_DNA"/>
</dbReference>
<accession>A0A0D0UVU1</accession>
<feature type="compositionally biased region" description="Polar residues" evidence="9">
    <location>
        <begin position="1042"/>
        <end position="1051"/>
    </location>
</feature>
<dbReference type="HOGENOM" id="CLU_267162_0_0_1"/>
<comment type="catalytic activity">
    <reaction evidence="7">
        <text>L-threonyl-[protein] + ATP = O-phospho-L-threonyl-[protein] + ADP + H(+)</text>
        <dbReference type="Rhea" id="RHEA:46608"/>
        <dbReference type="Rhea" id="RHEA-COMP:11060"/>
        <dbReference type="Rhea" id="RHEA-COMP:11605"/>
        <dbReference type="ChEBI" id="CHEBI:15378"/>
        <dbReference type="ChEBI" id="CHEBI:30013"/>
        <dbReference type="ChEBI" id="CHEBI:30616"/>
        <dbReference type="ChEBI" id="CHEBI:61977"/>
        <dbReference type="ChEBI" id="CHEBI:456216"/>
        <dbReference type="EC" id="2.7.11.1"/>
    </reaction>
</comment>
<keyword evidence="6" id="KW-0067">ATP-binding</keyword>
<feature type="compositionally biased region" description="Basic and acidic residues" evidence="9">
    <location>
        <begin position="880"/>
        <end position="925"/>
    </location>
</feature>
<feature type="compositionally biased region" description="Polar residues" evidence="9">
    <location>
        <begin position="1116"/>
        <end position="1134"/>
    </location>
</feature>
<name>A0A0D0UVU1_9TREE</name>
<feature type="compositionally biased region" description="Polar residues" evidence="9">
    <location>
        <begin position="599"/>
        <end position="618"/>
    </location>
</feature>
<feature type="compositionally biased region" description="Low complexity" evidence="9">
    <location>
        <begin position="1009"/>
        <end position="1041"/>
    </location>
</feature>
<dbReference type="CDD" id="cd14037">
    <property type="entry name" value="STKc_NAK_like"/>
    <property type="match status" value="1"/>
</dbReference>
<sequence>MYAPAPPPGHRYSPYAAPPPHPSQKQQYPNPVGSPHYPQQQHPPPPQRHKGTLHPGQIVNVDQCQVRIERYLSEGGYAHVYLTTSDNPIYPPSRRTEKKGRWGEKGYTQHCLKRIAFQDDSVWVDVKKEIEVMKSLPPNSHLVQYLGSSHSRSSSGQHEVFILMEFCAGGGIIDLLNKRLRDRLKEIEILNIFTDVCEAVAAMHSLKQPLLHRDLKIENVLSQPINMPPTPQRPTPLVFKLCDFGSTTFPADRPPQTKVEADALAMDLNRHTTLQYRSPEMVEPMLGLPVGLPSDVWALGCLLYKLCYYTTPFEEHGPLAIVNAKYTFPPMPQYSPQLQHLIASMLVEQPARRPTVFEVLRVAHEMSGTRPEVDYPMPSKSLPIPVQPRPTKPQSHSSNNLLDFTGSPSFMNKSPLLQPSLASTVQPQRRGRPTRDTRESPRPVVQSRTRWQQSPTTQTLQKPQTTSNSANVRTAPSRLHITGENASLSSGNAPLSTTSPPPVDAFGMPIVPSTQLTATGFGDSFGGASVVSPTGTTTGSSQPSQSRYGPSLVKRPVGFGDSFGSVSGSGISRTPSISSQPPPAKTTYQPPGVKRVPSGATTLESSKQQHASTMSQKSPEPPSSVPEGDGDGDLSFESRYPSIETLNSGGESTATVRSPPEKRVPPPLVSPPSSEAPGSTPAAAVSTFGTTLRPRPSVRNRPSMSSNLTGGHRRIADEDARQTMQGEAKMHVQPRSTQVTGTAFRGQISGLAPNLAQGGGREGRGGYREQGRMEQQQEGSPVRRVQNGEEEEGQKEGGGQKEDVSGKRDKKIPEDLMGNEEMGSLQIPSIVPIRSISPAASAISGISATTSAKDRGPPLSIDVTKTGSTNILSDNWSPLEEMRRRDAAERAEAAARKKEAEKAELERQKAEQPVNVHHDEKRKSSPEPVDSSDEEQGPEDPGMIFHPSPAAAAQPTLAPSDIVSREPAKSATLPAPSPGLEPFTQTMGPQRIPSRQRARPQSMFLPNTSSDSVPSRNSLLSSPLRNEPSPLPSSQSPSQPSNLYISQPSQGHQKKDSINRMVSKYESMSIGKPGEDANKRSPVNQQVPKPSEDTKASSPKPSVASKPVNLRKPSADLSNDYSSAANTAQKNDPASPTKPRVASKPSTLRQDSGMGIGYIRPGMSASPSARPNPVVSTSFNSDLNRQEKEDEVVERDNLKSAGSSPEKQQPVNLLIQRWNKGEVHNSSANAAKLKKGGYI</sequence>
<keyword evidence="4" id="KW-0547">Nucleotide-binding</keyword>
<evidence type="ECO:0000256" key="4">
    <source>
        <dbReference type="ARBA" id="ARBA00022741"/>
    </source>
</evidence>
<evidence type="ECO:0000256" key="6">
    <source>
        <dbReference type="ARBA" id="ARBA00022840"/>
    </source>
</evidence>
<dbReference type="InterPro" id="IPR000719">
    <property type="entry name" value="Prot_kinase_dom"/>
</dbReference>
<dbReference type="EC" id="2.7.11.1" evidence="1"/>
<feature type="compositionally biased region" description="Polar residues" evidence="9">
    <location>
        <begin position="392"/>
        <end position="427"/>
    </location>
</feature>